<evidence type="ECO:0000256" key="11">
    <source>
        <dbReference type="PIRSR" id="PIRSR601461-2"/>
    </source>
</evidence>
<keyword evidence="8" id="KW-0325">Glycoprotein</keyword>
<dbReference type="AlphaFoldDB" id="A0AAX4JMJ7"/>
<dbReference type="PANTHER" id="PTHR47966:SF75">
    <property type="entry name" value="ENDOPEPTIDASE (CTSD), PUTATIVE (AFU_ORTHOLOGUE AFUA_4G07040)-RELATED"/>
    <property type="match status" value="1"/>
</dbReference>
<dbReference type="EMBL" id="CP144098">
    <property type="protein sequence ID" value="WWC86133.1"/>
    <property type="molecule type" value="Genomic_DNA"/>
</dbReference>
<evidence type="ECO:0000256" key="14">
    <source>
        <dbReference type="SAM" id="SignalP"/>
    </source>
</evidence>
<dbReference type="PRINTS" id="PR00792">
    <property type="entry name" value="PEPSIN"/>
</dbReference>
<dbReference type="InterPro" id="IPR001461">
    <property type="entry name" value="Aspartic_peptidase_A1"/>
</dbReference>
<organism evidence="16 17">
    <name type="scientific">Kwoniella dendrophila CBS 6074</name>
    <dbReference type="NCBI Taxonomy" id="1295534"/>
    <lineage>
        <taxon>Eukaryota</taxon>
        <taxon>Fungi</taxon>
        <taxon>Dikarya</taxon>
        <taxon>Basidiomycota</taxon>
        <taxon>Agaricomycotina</taxon>
        <taxon>Tremellomycetes</taxon>
        <taxon>Tremellales</taxon>
        <taxon>Cryptococcaceae</taxon>
        <taxon>Kwoniella</taxon>
    </lineage>
</organism>
<feature type="region of interest" description="Disordered" evidence="13">
    <location>
        <begin position="522"/>
        <end position="604"/>
    </location>
</feature>
<evidence type="ECO:0000256" key="4">
    <source>
        <dbReference type="ARBA" id="ARBA00022670"/>
    </source>
</evidence>
<dbReference type="InterPro" id="IPR021109">
    <property type="entry name" value="Peptidase_aspartic_dom_sf"/>
</dbReference>
<evidence type="ECO:0000256" key="3">
    <source>
        <dbReference type="ARBA" id="ARBA00022475"/>
    </source>
</evidence>
<evidence type="ECO:0000256" key="7">
    <source>
        <dbReference type="ARBA" id="ARBA00023136"/>
    </source>
</evidence>
<dbReference type="GO" id="GO:0006508">
    <property type="term" value="P:proteolysis"/>
    <property type="evidence" value="ECO:0007669"/>
    <property type="project" value="UniProtKB-KW"/>
</dbReference>
<dbReference type="PROSITE" id="PS00141">
    <property type="entry name" value="ASP_PROTEASE"/>
    <property type="match status" value="1"/>
</dbReference>
<dbReference type="FunFam" id="2.40.70.10:FF:000008">
    <property type="entry name" value="Cathepsin D"/>
    <property type="match status" value="1"/>
</dbReference>
<keyword evidence="17" id="KW-1185">Reference proteome</keyword>
<accession>A0AAX4JMJ7</accession>
<dbReference type="PROSITE" id="PS51767">
    <property type="entry name" value="PEPTIDASE_A1"/>
    <property type="match status" value="1"/>
</dbReference>
<dbReference type="GO" id="GO:0004190">
    <property type="term" value="F:aspartic-type endopeptidase activity"/>
    <property type="evidence" value="ECO:0007669"/>
    <property type="project" value="UniProtKB-KW"/>
</dbReference>
<dbReference type="SUPFAM" id="SSF50630">
    <property type="entry name" value="Acid proteases"/>
    <property type="match status" value="1"/>
</dbReference>
<proteinExistence type="inferred from homology"/>
<keyword evidence="5 12" id="KW-0064">Aspartyl protease</keyword>
<dbReference type="GO" id="GO:0005886">
    <property type="term" value="C:plasma membrane"/>
    <property type="evidence" value="ECO:0007669"/>
    <property type="project" value="UniProtKB-SubCell"/>
</dbReference>
<evidence type="ECO:0000256" key="10">
    <source>
        <dbReference type="PIRSR" id="PIRSR601461-1"/>
    </source>
</evidence>
<feature type="signal peptide" evidence="14">
    <location>
        <begin position="1"/>
        <end position="19"/>
    </location>
</feature>
<keyword evidence="9" id="KW-0449">Lipoprotein</keyword>
<feature type="disulfide bond" evidence="11">
    <location>
        <begin position="236"/>
        <end position="240"/>
    </location>
</feature>
<keyword evidence="11" id="KW-1015">Disulfide bond</keyword>
<dbReference type="Gene3D" id="2.40.70.10">
    <property type="entry name" value="Acid Proteases"/>
    <property type="match status" value="2"/>
</dbReference>
<dbReference type="RefSeq" id="XP_066072896.1">
    <property type="nucleotide sequence ID" value="XM_066216799.1"/>
</dbReference>
<dbReference type="InterPro" id="IPR034164">
    <property type="entry name" value="Pepsin-like_dom"/>
</dbReference>
<keyword evidence="6 12" id="KW-0378">Hydrolase</keyword>
<keyword evidence="4 12" id="KW-0645">Protease</keyword>
<gene>
    <name evidence="16" type="ORF">L201_001004</name>
</gene>
<evidence type="ECO:0000313" key="16">
    <source>
        <dbReference type="EMBL" id="WWC86133.1"/>
    </source>
</evidence>
<evidence type="ECO:0000256" key="5">
    <source>
        <dbReference type="ARBA" id="ARBA00022750"/>
    </source>
</evidence>
<dbReference type="PANTHER" id="PTHR47966">
    <property type="entry name" value="BETA-SITE APP-CLEAVING ENZYME, ISOFORM A-RELATED"/>
    <property type="match status" value="1"/>
</dbReference>
<feature type="domain" description="Peptidase A1" evidence="15">
    <location>
        <begin position="205"/>
        <end position="517"/>
    </location>
</feature>
<feature type="chain" id="PRO_5043635031" description="Peptidase A1 domain-containing protein" evidence="14">
    <location>
        <begin position="20"/>
        <end position="647"/>
    </location>
</feature>
<protein>
    <recommendedName>
        <fullName evidence="15">Peptidase A1 domain-containing protein</fullName>
    </recommendedName>
</protein>
<dbReference type="Pfam" id="PF00026">
    <property type="entry name" value="Asp"/>
    <property type="match status" value="1"/>
</dbReference>
<feature type="active site" evidence="10">
    <location>
        <position position="408"/>
    </location>
</feature>
<feature type="active site" evidence="10">
    <location>
        <position position="223"/>
    </location>
</feature>
<feature type="compositionally biased region" description="Low complexity" evidence="13">
    <location>
        <begin position="552"/>
        <end position="584"/>
    </location>
</feature>
<reference evidence="16 17" key="1">
    <citation type="submission" date="2024-01" db="EMBL/GenBank/DDBJ databases">
        <title>Comparative genomics of Cryptococcus and Kwoniella reveals pathogenesis evolution and contrasting modes of karyotype evolution via chromosome fusion or intercentromeric recombination.</title>
        <authorList>
            <person name="Coelho M.A."/>
            <person name="David-Palma M."/>
            <person name="Shea T."/>
            <person name="Bowers K."/>
            <person name="McGinley-Smith S."/>
            <person name="Mohammad A.W."/>
            <person name="Gnirke A."/>
            <person name="Yurkov A.M."/>
            <person name="Nowrousian M."/>
            <person name="Sun S."/>
            <person name="Cuomo C.A."/>
            <person name="Heitman J."/>
        </authorList>
    </citation>
    <scope>NUCLEOTIDE SEQUENCE [LARGE SCALE GENOMIC DNA]</scope>
    <source>
        <strain evidence="16 17">CBS 6074</strain>
    </source>
</reference>
<evidence type="ECO:0000256" key="8">
    <source>
        <dbReference type="ARBA" id="ARBA00023180"/>
    </source>
</evidence>
<feature type="compositionally biased region" description="Low complexity" evidence="13">
    <location>
        <begin position="591"/>
        <end position="602"/>
    </location>
</feature>
<evidence type="ECO:0000313" key="17">
    <source>
        <dbReference type="Proteomes" id="UP001355207"/>
    </source>
</evidence>
<dbReference type="Proteomes" id="UP001355207">
    <property type="component" value="Chromosome 1"/>
</dbReference>
<keyword evidence="7" id="KW-0472">Membrane</keyword>
<dbReference type="InterPro" id="IPR033121">
    <property type="entry name" value="PEPTIDASE_A1"/>
</dbReference>
<comment type="subcellular location">
    <subcellularLocation>
        <location evidence="1">Cell membrane</location>
    </subcellularLocation>
</comment>
<dbReference type="FunFam" id="2.40.70.10:FF:000060">
    <property type="entry name" value="Aspartic-type endopeptidase ctsD"/>
    <property type="match status" value="1"/>
</dbReference>
<dbReference type="InterPro" id="IPR001969">
    <property type="entry name" value="Aspartic_peptidase_AS"/>
</dbReference>
<evidence type="ECO:0000256" key="1">
    <source>
        <dbReference type="ARBA" id="ARBA00004236"/>
    </source>
</evidence>
<evidence type="ECO:0000256" key="6">
    <source>
        <dbReference type="ARBA" id="ARBA00022801"/>
    </source>
</evidence>
<comment type="similarity">
    <text evidence="2 12">Belongs to the peptidase A1 family.</text>
</comment>
<evidence type="ECO:0000256" key="2">
    <source>
        <dbReference type="ARBA" id="ARBA00007447"/>
    </source>
</evidence>
<evidence type="ECO:0000259" key="15">
    <source>
        <dbReference type="PROSITE" id="PS51767"/>
    </source>
</evidence>
<dbReference type="CDD" id="cd05471">
    <property type="entry name" value="pepsin_like"/>
    <property type="match status" value="1"/>
</dbReference>
<name>A0AAX4JMJ7_9TREE</name>
<sequence>MTTFHILALFSILHLLVLGAPYQPDPLHKLPLKKIRNARNGEHPILTFERHQKAGIKRMHKYKRSTPPSEEEFEKLSLERRNYIENSNLDKRLWIPEHRLPALPFKHEEKRLWWRPTDIAAAPASTKATVVPHVAAVANDNTSSADAAQDAPAAATATVKASGSNGNGFSEAAIQAMNDNTLTHSTSALIQGGLDYIIEANDIGYLCEIQIGTPAQTFLLLMDTGSADTWVPSTECGVHCGGHTALGANNSQTYQASDKPFRVAYGSGDVAGVLGSDTMTIAGMTMTNHSLGVATQESAQFSRQDIPFDGLVGLALSKISDQGVPTPIEALASNGLIKEPILGVALGRLTDGENNGELVFGQADTSKYDPATTQTLKISSDEGFWQIEMAGVTIDGVQVLNGRQAILDTGTSLMIAPPADAAAFHAQIKGSKDAGGGMYSIPCTISQEISMTFGNIAFQIDVRDLLFQPMTEDLNGDCLSSLSAGNIKDDVTWLLGDSFLKNVYMTTNANDLTVQLSARTDSKGASVSSGSNQSSSSGTPATTVVGTTEDVSTNTPAATTTDGTTETIASSPTETSPTPDPTESAVSNQSTETTHTENTNTTMKNYEETDSSTYSYSHEVNSTPTDTTTNSIFEALAALFSGRNGNL</sequence>
<keyword evidence="3" id="KW-1003">Cell membrane</keyword>
<feature type="compositionally biased region" description="Low complexity" evidence="13">
    <location>
        <begin position="523"/>
        <end position="538"/>
    </location>
</feature>
<evidence type="ECO:0000256" key="13">
    <source>
        <dbReference type="SAM" id="MobiDB-lite"/>
    </source>
</evidence>
<evidence type="ECO:0000256" key="12">
    <source>
        <dbReference type="RuleBase" id="RU000454"/>
    </source>
</evidence>
<keyword evidence="14" id="KW-0732">Signal</keyword>
<evidence type="ECO:0000256" key="9">
    <source>
        <dbReference type="ARBA" id="ARBA00023288"/>
    </source>
</evidence>
<dbReference type="GeneID" id="91091676"/>
<feature type="compositionally biased region" description="Polar residues" evidence="13">
    <location>
        <begin position="539"/>
        <end position="551"/>
    </location>
</feature>